<keyword evidence="3" id="KW-1185">Reference proteome</keyword>
<dbReference type="Proteomes" id="UP000287033">
    <property type="component" value="Unassembled WGS sequence"/>
</dbReference>
<comment type="caution">
    <text evidence="2">The sequence shown here is derived from an EMBL/GenBank/DDBJ whole genome shotgun (WGS) entry which is preliminary data.</text>
</comment>
<protein>
    <submittedName>
        <fullName evidence="2">Uncharacterized protein</fullName>
    </submittedName>
</protein>
<accession>A0A401SXX6</accession>
<feature type="region of interest" description="Disordered" evidence="1">
    <location>
        <begin position="19"/>
        <end position="40"/>
    </location>
</feature>
<reference evidence="2 3" key="1">
    <citation type="journal article" date="2018" name="Nat. Ecol. Evol.">
        <title>Shark genomes provide insights into elasmobranch evolution and the origin of vertebrates.</title>
        <authorList>
            <person name="Hara Y"/>
            <person name="Yamaguchi K"/>
            <person name="Onimaru K"/>
            <person name="Kadota M"/>
            <person name="Koyanagi M"/>
            <person name="Keeley SD"/>
            <person name="Tatsumi K"/>
            <person name="Tanaka K"/>
            <person name="Motone F"/>
            <person name="Kageyama Y"/>
            <person name="Nozu R"/>
            <person name="Adachi N"/>
            <person name="Nishimura O"/>
            <person name="Nakagawa R"/>
            <person name="Tanegashima C"/>
            <person name="Kiyatake I"/>
            <person name="Matsumoto R"/>
            <person name="Murakumo K"/>
            <person name="Nishida K"/>
            <person name="Terakita A"/>
            <person name="Kuratani S"/>
            <person name="Sato K"/>
            <person name="Hyodo S Kuraku.S."/>
        </authorList>
    </citation>
    <scope>NUCLEOTIDE SEQUENCE [LARGE SCALE GENOMIC DNA]</scope>
</reference>
<name>A0A401SXX6_CHIPU</name>
<dbReference type="AlphaFoldDB" id="A0A401SXX6"/>
<sequence>MGEKEDWCEAAHSAYPQRDNNCPSSLLQRPRPAASATPFENFPLEPSRCSRGRADSTCRGRALRLSVIAARGPLQLSITAAQGP</sequence>
<proteinExistence type="predicted"/>
<dbReference type="EMBL" id="BEZZ01000677">
    <property type="protein sequence ID" value="GCC35241.1"/>
    <property type="molecule type" value="Genomic_DNA"/>
</dbReference>
<evidence type="ECO:0000256" key="1">
    <source>
        <dbReference type="SAM" id="MobiDB-lite"/>
    </source>
</evidence>
<evidence type="ECO:0000313" key="3">
    <source>
        <dbReference type="Proteomes" id="UP000287033"/>
    </source>
</evidence>
<gene>
    <name evidence="2" type="ORF">chiPu_0013724</name>
</gene>
<organism evidence="2 3">
    <name type="scientific">Chiloscyllium punctatum</name>
    <name type="common">Brownbanded bambooshark</name>
    <name type="synonym">Hemiscyllium punctatum</name>
    <dbReference type="NCBI Taxonomy" id="137246"/>
    <lineage>
        <taxon>Eukaryota</taxon>
        <taxon>Metazoa</taxon>
        <taxon>Chordata</taxon>
        <taxon>Craniata</taxon>
        <taxon>Vertebrata</taxon>
        <taxon>Chondrichthyes</taxon>
        <taxon>Elasmobranchii</taxon>
        <taxon>Galeomorphii</taxon>
        <taxon>Galeoidea</taxon>
        <taxon>Orectolobiformes</taxon>
        <taxon>Hemiscylliidae</taxon>
        <taxon>Chiloscyllium</taxon>
    </lineage>
</organism>
<evidence type="ECO:0000313" key="2">
    <source>
        <dbReference type="EMBL" id="GCC35241.1"/>
    </source>
</evidence>